<keyword evidence="22" id="KW-1185">Reference proteome</keyword>
<evidence type="ECO:0000256" key="19">
    <source>
        <dbReference type="SAM" id="MobiDB-lite"/>
    </source>
</evidence>
<dbReference type="InterPro" id="IPR000023">
    <property type="entry name" value="Phosphofructokinase_dom"/>
</dbReference>
<dbReference type="PANTHER" id="PTHR13697:SF59">
    <property type="entry name" value="ATP-DEPENDENT 6-PHOSPHOFRUCTOKINASE, MUSCLE TYPE"/>
    <property type="match status" value="1"/>
</dbReference>
<keyword evidence="10" id="KW-0067">ATP-binding</keyword>
<evidence type="ECO:0000256" key="12">
    <source>
        <dbReference type="ARBA" id="ARBA00022990"/>
    </source>
</evidence>
<evidence type="ECO:0000256" key="8">
    <source>
        <dbReference type="ARBA" id="ARBA00022741"/>
    </source>
</evidence>
<name>A0A8C0VKI4_CYACU</name>
<dbReference type="PANTHER" id="PTHR13697">
    <property type="entry name" value="PHOSPHOFRUCTOKINASE"/>
    <property type="match status" value="1"/>
</dbReference>
<dbReference type="UniPathway" id="UPA00109">
    <property type="reaction ID" value="UER00182"/>
</dbReference>
<evidence type="ECO:0000256" key="10">
    <source>
        <dbReference type="ARBA" id="ARBA00022840"/>
    </source>
</evidence>
<feature type="compositionally biased region" description="Pro residues" evidence="19">
    <location>
        <begin position="17"/>
        <end position="29"/>
    </location>
</feature>
<dbReference type="NCBIfam" id="TIGR02478">
    <property type="entry name" value="6PF1K_euk"/>
    <property type="match status" value="1"/>
</dbReference>
<dbReference type="GO" id="GO:0030388">
    <property type="term" value="P:fructose 1,6-bisphosphate metabolic process"/>
    <property type="evidence" value="ECO:0007669"/>
    <property type="project" value="TreeGrafter"/>
</dbReference>
<keyword evidence="11" id="KW-0460">Magnesium</keyword>
<evidence type="ECO:0000256" key="5">
    <source>
        <dbReference type="ARBA" id="ARBA00022553"/>
    </source>
</evidence>
<dbReference type="Ensembl" id="ENSCCET00000036120.1">
    <property type="protein sequence ID" value="ENSCCEP00000023980.1"/>
    <property type="gene ID" value="ENSCCEG00000017822.1"/>
</dbReference>
<proteinExistence type="predicted"/>
<feature type="compositionally biased region" description="Low complexity" evidence="19">
    <location>
        <begin position="7"/>
        <end position="16"/>
    </location>
</feature>
<keyword evidence="9" id="KW-0418">Kinase</keyword>
<evidence type="ECO:0000256" key="15">
    <source>
        <dbReference type="ARBA" id="ARBA00023278"/>
    </source>
</evidence>
<evidence type="ECO:0000256" key="2">
    <source>
        <dbReference type="ARBA" id="ARBA00004679"/>
    </source>
</evidence>
<keyword evidence="3" id="KW-0963">Cytoplasm</keyword>
<protein>
    <recommendedName>
        <fullName evidence="16">6-phosphofructokinase type A</fullName>
    </recommendedName>
    <alternativeName>
        <fullName evidence="17">Phosphofructo-1-kinase isozyme A</fullName>
    </alternativeName>
</protein>
<dbReference type="GO" id="GO:0016020">
    <property type="term" value="C:membrane"/>
    <property type="evidence" value="ECO:0007669"/>
    <property type="project" value="TreeGrafter"/>
</dbReference>
<keyword evidence="8" id="KW-0547">Nucleotide-binding</keyword>
<gene>
    <name evidence="21" type="primary">PFKM</name>
</gene>
<evidence type="ECO:0000256" key="14">
    <source>
        <dbReference type="ARBA" id="ARBA00023180"/>
    </source>
</evidence>
<dbReference type="PRINTS" id="PR00476">
    <property type="entry name" value="PHFRCTKINASE"/>
</dbReference>
<dbReference type="GO" id="GO:0016208">
    <property type="term" value="F:AMP binding"/>
    <property type="evidence" value="ECO:0007669"/>
    <property type="project" value="TreeGrafter"/>
</dbReference>
<evidence type="ECO:0000313" key="22">
    <source>
        <dbReference type="Proteomes" id="UP000694410"/>
    </source>
</evidence>
<keyword evidence="13" id="KW-0324">Glycolysis</keyword>
<evidence type="ECO:0000256" key="17">
    <source>
        <dbReference type="ARBA" id="ARBA00041366"/>
    </source>
</evidence>
<dbReference type="GO" id="GO:0005945">
    <property type="term" value="C:6-phosphofructokinase complex"/>
    <property type="evidence" value="ECO:0007669"/>
    <property type="project" value="TreeGrafter"/>
</dbReference>
<keyword evidence="5" id="KW-0597">Phosphoprotein</keyword>
<dbReference type="GO" id="GO:0070095">
    <property type="term" value="F:fructose-6-phosphate binding"/>
    <property type="evidence" value="ECO:0007669"/>
    <property type="project" value="TreeGrafter"/>
</dbReference>
<evidence type="ECO:0000256" key="16">
    <source>
        <dbReference type="ARBA" id="ARBA00041249"/>
    </source>
</evidence>
<comment type="cofactor">
    <cofactor evidence="1">
        <name>Mg(2+)</name>
        <dbReference type="ChEBI" id="CHEBI:18420"/>
    </cofactor>
</comment>
<keyword evidence="6" id="KW-0808">Transferase</keyword>
<dbReference type="Proteomes" id="UP000694410">
    <property type="component" value="Unplaced"/>
</dbReference>
<dbReference type="InterPro" id="IPR035966">
    <property type="entry name" value="PKF_sf"/>
</dbReference>
<dbReference type="FunFam" id="3.40.50.460:FF:000003">
    <property type="entry name" value="ATP-dependent 6-phosphofructokinase"/>
    <property type="match status" value="1"/>
</dbReference>
<keyword evidence="4" id="KW-0021">Allosteric enzyme</keyword>
<dbReference type="GO" id="GO:0003872">
    <property type="term" value="F:6-phosphofructokinase activity"/>
    <property type="evidence" value="ECO:0007669"/>
    <property type="project" value="UniProtKB-EC"/>
</dbReference>
<keyword evidence="12" id="KW-0007">Acetylation</keyword>
<dbReference type="InterPro" id="IPR015912">
    <property type="entry name" value="Phosphofructokinase_CS"/>
</dbReference>
<evidence type="ECO:0000256" key="11">
    <source>
        <dbReference type="ARBA" id="ARBA00022842"/>
    </source>
</evidence>
<dbReference type="AlphaFoldDB" id="A0A8C0VKI4"/>
<evidence type="ECO:0000256" key="3">
    <source>
        <dbReference type="ARBA" id="ARBA00022490"/>
    </source>
</evidence>
<evidence type="ECO:0000313" key="21">
    <source>
        <dbReference type="Ensembl" id="ENSCCEP00000023980.1"/>
    </source>
</evidence>
<evidence type="ECO:0000259" key="20">
    <source>
        <dbReference type="Pfam" id="PF00365"/>
    </source>
</evidence>
<evidence type="ECO:0000256" key="6">
    <source>
        <dbReference type="ARBA" id="ARBA00022679"/>
    </source>
</evidence>
<dbReference type="Pfam" id="PF00365">
    <property type="entry name" value="PFK"/>
    <property type="match status" value="2"/>
</dbReference>
<evidence type="ECO:0000256" key="18">
    <source>
        <dbReference type="ARBA" id="ARBA00048070"/>
    </source>
</evidence>
<dbReference type="InterPro" id="IPR009161">
    <property type="entry name" value="6-Pfructokinase_euk"/>
</dbReference>
<organism evidence="21 22">
    <name type="scientific">Cyanistes caeruleus</name>
    <name type="common">Eurasian blue tit</name>
    <name type="synonym">Parus caeruleus</name>
    <dbReference type="NCBI Taxonomy" id="156563"/>
    <lineage>
        <taxon>Eukaryota</taxon>
        <taxon>Metazoa</taxon>
        <taxon>Chordata</taxon>
        <taxon>Craniata</taxon>
        <taxon>Vertebrata</taxon>
        <taxon>Euteleostomi</taxon>
        <taxon>Archelosauria</taxon>
        <taxon>Archosauria</taxon>
        <taxon>Dinosauria</taxon>
        <taxon>Saurischia</taxon>
        <taxon>Theropoda</taxon>
        <taxon>Coelurosauria</taxon>
        <taxon>Aves</taxon>
        <taxon>Neognathae</taxon>
        <taxon>Neoaves</taxon>
        <taxon>Telluraves</taxon>
        <taxon>Australaves</taxon>
        <taxon>Passeriformes</taxon>
        <taxon>Paridae</taxon>
        <taxon>Cyanistes</taxon>
    </lineage>
</organism>
<feature type="region of interest" description="Disordered" evidence="19">
    <location>
        <begin position="1"/>
        <end position="79"/>
    </location>
</feature>
<feature type="domain" description="Phosphofructokinase" evidence="20">
    <location>
        <begin position="407"/>
        <end position="691"/>
    </location>
</feature>
<evidence type="ECO:0000256" key="7">
    <source>
        <dbReference type="ARBA" id="ARBA00022723"/>
    </source>
</evidence>
<sequence>PPIPGNPGFSSDFSFPAPSPPRPKMPPSPEGSRHTETLGVGKAIAVLTSGGDAQGKGTPTPQISRIPNPRDPKIPGIQNPVLGMTLGGILGSRRDFRTREGRLRAARNLAKRGITNLCVIGGDGSLTGADTFRAEWGGLLAELLKTGGITAEEAQRSSYLNIVGMVGSIDNDFCGTDMTIGTDSALHRIMEIVDAITTTAQSHQRTFVLEVMGRHCGYLALITALACGADWVFIPESPPKDDWEEHLCRRLAETRDGGSRLNIIIVAEGAIDNGDGGTRGNNPFSPLVVKRLGYDTRVTILGHVQRGGTPSAFDRILASRMGVEAVMALLEGTPDTPACVVSLSGNQAVRLPLMECVQVTKDVTTAMNEGRFEDAVKLRGRSFQNNWNVYKLLAHIRPPATKSGYTVAVMNVGAPAAGMNAAVRATVRIGLIHGHRMLAVHDGFEGLAFGMVEEIGWNAVGSWTGLGGSKLGTKRTLPKKYFEEISANISKFGIHALIIIGGFEAFMGGMELVEGRARFEELCIPMCIVPATVSNNVPGSDFSIGADTALNTITTTCDLIKQSAAGTKRRVFIIETMGGFCGYLATMAGLAAGADAAYIFEEPFSSRDLQANVDHLTEKMKTTVKRGLVLRNERCNENYTTDFIYNLYSEEGKGVFDCRKNVLGHMQQGGSPTPFDRNFGTKMGAKAVAWITGKIKECSRHGRIFANTADSACLLGMRKRSLVFQPIAELRQQTDFEHRIPKEQWWLRLRPILKILAKYNTELDTSETAHLEHLTRKVLVPEAPL</sequence>
<dbReference type="Gene3D" id="3.40.50.450">
    <property type="match status" value="2"/>
</dbReference>
<feature type="domain" description="Phosphofructokinase" evidence="20">
    <location>
        <begin position="44"/>
        <end position="328"/>
    </location>
</feature>
<dbReference type="GO" id="GO:0042802">
    <property type="term" value="F:identical protein binding"/>
    <property type="evidence" value="ECO:0007669"/>
    <property type="project" value="TreeGrafter"/>
</dbReference>
<dbReference type="FunFam" id="3.40.50.460:FF:000001">
    <property type="entry name" value="ATP-dependent 6-phosphofructokinase"/>
    <property type="match status" value="1"/>
</dbReference>
<evidence type="ECO:0000256" key="4">
    <source>
        <dbReference type="ARBA" id="ARBA00022533"/>
    </source>
</evidence>
<keyword evidence="14" id="KW-0325">Glycoprotein</keyword>
<reference evidence="21" key="2">
    <citation type="submission" date="2025-09" db="UniProtKB">
        <authorList>
            <consortium name="Ensembl"/>
        </authorList>
    </citation>
    <scope>IDENTIFICATION</scope>
</reference>
<evidence type="ECO:0000256" key="1">
    <source>
        <dbReference type="ARBA" id="ARBA00001946"/>
    </source>
</evidence>
<accession>A0A8C0VKI4</accession>
<evidence type="ECO:0000256" key="9">
    <source>
        <dbReference type="ARBA" id="ARBA00022777"/>
    </source>
</evidence>
<dbReference type="PROSITE" id="PS00433">
    <property type="entry name" value="PHOSPHOFRUCTOKINASE"/>
    <property type="match status" value="2"/>
</dbReference>
<keyword evidence="15" id="KW-0379">Hydroxylation</keyword>
<dbReference type="GO" id="GO:0006002">
    <property type="term" value="P:fructose 6-phosphate metabolic process"/>
    <property type="evidence" value="ECO:0007669"/>
    <property type="project" value="InterPro"/>
</dbReference>
<dbReference type="SUPFAM" id="SSF53784">
    <property type="entry name" value="Phosphofructokinase"/>
    <property type="match status" value="2"/>
</dbReference>
<dbReference type="GO" id="GO:0046872">
    <property type="term" value="F:metal ion binding"/>
    <property type="evidence" value="ECO:0007669"/>
    <property type="project" value="UniProtKB-KW"/>
</dbReference>
<comment type="catalytic activity">
    <reaction evidence="18">
        <text>beta-D-fructose 6-phosphate + ATP = beta-D-fructose 1,6-bisphosphate + ADP + H(+)</text>
        <dbReference type="Rhea" id="RHEA:16109"/>
        <dbReference type="ChEBI" id="CHEBI:15378"/>
        <dbReference type="ChEBI" id="CHEBI:30616"/>
        <dbReference type="ChEBI" id="CHEBI:32966"/>
        <dbReference type="ChEBI" id="CHEBI:57634"/>
        <dbReference type="ChEBI" id="CHEBI:456216"/>
        <dbReference type="EC" id="2.7.1.11"/>
    </reaction>
</comment>
<keyword evidence="7" id="KW-0479">Metal-binding</keyword>
<comment type="pathway">
    <text evidence="2">Carbohydrate degradation; glycolysis; D-glyceraldehyde 3-phosphate and glycerone phosphate from D-glucose: step 3/4.</text>
</comment>
<dbReference type="GO" id="GO:0005524">
    <property type="term" value="F:ATP binding"/>
    <property type="evidence" value="ECO:0007669"/>
    <property type="project" value="UniProtKB-KW"/>
</dbReference>
<dbReference type="InterPro" id="IPR022953">
    <property type="entry name" value="ATP_PFK"/>
</dbReference>
<dbReference type="GO" id="GO:0048029">
    <property type="term" value="F:monosaccharide binding"/>
    <property type="evidence" value="ECO:0007669"/>
    <property type="project" value="TreeGrafter"/>
</dbReference>
<reference evidence="21" key="1">
    <citation type="submission" date="2025-08" db="UniProtKB">
        <authorList>
            <consortium name="Ensembl"/>
        </authorList>
    </citation>
    <scope>IDENTIFICATION</scope>
</reference>
<dbReference type="Gene3D" id="3.40.50.460">
    <property type="entry name" value="Phosphofructokinase domain"/>
    <property type="match status" value="2"/>
</dbReference>
<dbReference type="GO" id="GO:0061621">
    <property type="term" value="P:canonical glycolysis"/>
    <property type="evidence" value="ECO:0007669"/>
    <property type="project" value="TreeGrafter"/>
</dbReference>
<evidence type="ECO:0000256" key="13">
    <source>
        <dbReference type="ARBA" id="ARBA00023152"/>
    </source>
</evidence>